<name>A0A0S2LWL3_9MICC</name>
<dbReference type="SUPFAM" id="SSF52266">
    <property type="entry name" value="SGNH hydrolase"/>
    <property type="match status" value="1"/>
</dbReference>
<sequence>MSSVAAQWSGMFATQQEDDGSQRFDRLDPSGFLPPFTDGLANRAAMAAGVRAGWHADGGTLTIEGRGAEDCAPYDILVNGHRAHRLPAAGAHRHEVVLDGLAPNSLVQLWLPHFGDFTLAQAEFDGANVTSVGEEGPRWITYGSSITHCQQADGPTQAWPALVANGNGWRLSNLGLAGECQLDPIAADTIAQTPADIISLCVGINSYNAAVFSERSYGPALQGFIKTIRTAHPEVPIVVITAVRSLPREDKANAVGWTLADYRNATAQVVAVMQAQGDTNLHVIDGATVLTAQEAAERMPDTLHPDTAGYALMAERLAPKLAAFLP</sequence>
<dbReference type="AlphaFoldDB" id="A0A0S2LWL3"/>
<dbReference type="InterPro" id="IPR051532">
    <property type="entry name" value="Ester_Hydrolysis_Enzymes"/>
</dbReference>
<evidence type="ECO:0000313" key="2">
    <source>
        <dbReference type="EMBL" id="ALO65775.1"/>
    </source>
</evidence>
<dbReference type="InterPro" id="IPR013830">
    <property type="entry name" value="SGNH_hydro"/>
</dbReference>
<dbReference type="InterPro" id="IPR036514">
    <property type="entry name" value="SGNH_hydro_sf"/>
</dbReference>
<dbReference type="Gene3D" id="3.40.50.1110">
    <property type="entry name" value="SGNH hydrolase"/>
    <property type="match status" value="1"/>
</dbReference>
<dbReference type="Gene3D" id="2.60.120.260">
    <property type="entry name" value="Galactose-binding domain-like"/>
    <property type="match status" value="1"/>
</dbReference>
<dbReference type="Pfam" id="PF13472">
    <property type="entry name" value="Lipase_GDSL_2"/>
    <property type="match status" value="1"/>
</dbReference>
<reference evidence="3" key="1">
    <citation type="submission" date="2015-11" db="EMBL/GenBank/DDBJ databases">
        <authorList>
            <person name="Kumar R."/>
            <person name="Singh D."/>
            <person name="Swarnkar M.K."/>
            <person name="Singh A.K."/>
            <person name="Kumar S."/>
        </authorList>
    </citation>
    <scope>NUCLEOTIDE SEQUENCE [LARGE SCALE GENOMIC DNA]</scope>
    <source>
        <strain evidence="3">ERGS4:06</strain>
    </source>
</reference>
<feature type="domain" description="SGNH hydrolase-type esterase" evidence="1">
    <location>
        <begin position="142"/>
        <end position="312"/>
    </location>
</feature>
<proteinExistence type="predicted"/>
<accession>A0A0S2LWL3</accession>
<reference evidence="2 3" key="2">
    <citation type="journal article" date="2016" name="J. Biotechnol.">
        <title>Complete genome sequence of Arthrobacter alpinus ERGS4:06, a yellow pigmented bacterium tolerant to cold and radiations isolated from Sikkim Himalaya.</title>
        <authorList>
            <person name="Kumar R."/>
            <person name="Singh D."/>
            <person name="Swarnkar M.K."/>
            <person name="Singh A.K."/>
            <person name="Kumar S."/>
        </authorList>
    </citation>
    <scope>NUCLEOTIDE SEQUENCE [LARGE SCALE GENOMIC DNA]</scope>
    <source>
        <strain evidence="2 3">ERGS4:06</strain>
    </source>
</reference>
<gene>
    <name evidence="2" type="ORF">AS189_03800</name>
</gene>
<organism evidence="2 3">
    <name type="scientific">Arthrobacter alpinus</name>
    <dbReference type="NCBI Taxonomy" id="656366"/>
    <lineage>
        <taxon>Bacteria</taxon>
        <taxon>Bacillati</taxon>
        <taxon>Actinomycetota</taxon>
        <taxon>Actinomycetes</taxon>
        <taxon>Micrococcales</taxon>
        <taxon>Micrococcaceae</taxon>
        <taxon>Arthrobacter</taxon>
    </lineage>
</organism>
<dbReference type="OrthoDB" id="2060945at2"/>
<evidence type="ECO:0000259" key="1">
    <source>
        <dbReference type="Pfam" id="PF13472"/>
    </source>
</evidence>
<dbReference type="RefSeq" id="WP_062286403.1">
    <property type="nucleotide sequence ID" value="NZ_CP013200.1"/>
</dbReference>
<dbReference type="EMBL" id="CP013200">
    <property type="protein sequence ID" value="ALO65775.1"/>
    <property type="molecule type" value="Genomic_DNA"/>
</dbReference>
<dbReference type="PANTHER" id="PTHR30383">
    <property type="entry name" value="THIOESTERASE 1/PROTEASE 1/LYSOPHOSPHOLIPASE L1"/>
    <property type="match status" value="1"/>
</dbReference>
<protein>
    <recommendedName>
        <fullName evidence="1">SGNH hydrolase-type esterase domain-containing protein</fullName>
    </recommendedName>
</protein>
<evidence type="ECO:0000313" key="3">
    <source>
        <dbReference type="Proteomes" id="UP000059574"/>
    </source>
</evidence>
<dbReference type="Proteomes" id="UP000059574">
    <property type="component" value="Chromosome"/>
</dbReference>